<dbReference type="InterPro" id="IPR011032">
    <property type="entry name" value="GroES-like_sf"/>
</dbReference>
<protein>
    <submittedName>
        <fullName evidence="4">Zinc-binding dehydrogenase</fullName>
    </submittedName>
</protein>
<dbReference type="InterPro" id="IPR013154">
    <property type="entry name" value="ADH-like_N"/>
</dbReference>
<feature type="domain" description="Enoyl reductase (ER)" evidence="3">
    <location>
        <begin position="10"/>
        <end position="322"/>
    </location>
</feature>
<reference evidence="4 5" key="1">
    <citation type="submission" date="2020-01" db="EMBL/GenBank/DDBJ databases">
        <title>Genome sequencing of strain KACC 21265.</title>
        <authorList>
            <person name="Heo J."/>
            <person name="Kim S.-J."/>
            <person name="Kim J.-S."/>
            <person name="Hong S.-B."/>
            <person name="Kwon S.-W."/>
        </authorList>
    </citation>
    <scope>NUCLEOTIDE SEQUENCE [LARGE SCALE GENOMIC DNA]</scope>
    <source>
        <strain evidence="4 5">KACC 21265</strain>
    </source>
</reference>
<dbReference type="Gene3D" id="3.90.180.10">
    <property type="entry name" value="Medium-chain alcohol dehydrogenases, catalytic domain"/>
    <property type="match status" value="1"/>
</dbReference>
<dbReference type="GO" id="GO:0070402">
    <property type="term" value="F:NADPH binding"/>
    <property type="evidence" value="ECO:0007669"/>
    <property type="project" value="TreeGrafter"/>
</dbReference>
<evidence type="ECO:0000256" key="1">
    <source>
        <dbReference type="ARBA" id="ARBA00022857"/>
    </source>
</evidence>
<dbReference type="InterPro" id="IPR036291">
    <property type="entry name" value="NAD(P)-bd_dom_sf"/>
</dbReference>
<dbReference type="AlphaFoldDB" id="A0A857JBC8"/>
<gene>
    <name evidence="4" type="ORF">GT347_27055</name>
</gene>
<dbReference type="KEGG" id="xyk:GT347_27055"/>
<sequence length="328" mass="34308">MKSYWMQMKGQDSTLELRDVPQPRPGPSQVLVRVHAASLNRGEFVAGHGLHGAEGSWKAIGGECAGEVAGLGEGVQGLALGDRVMGRCSGAFAEFALLDAAEAMAVPPALSWEEAASVPLTWLVAFDMLVLQGRLQAGEWVLVNGVSSGVGVASLQLAKALGARVIGTSGSQAKLGLLKAQGLDLGLCTRAADFAPAVMEATQGHGADLVINAVGGSVFAENLRCTAFQARLATVGYVDGVLHADLDLELLHARRLTLFGVSNKLRSKAQKAAAVPRFVAEVLPWLAEGRIRPQIDEVLDFGALPEAKARMEAGLHAGKIVLRWPAAA</sequence>
<evidence type="ECO:0000313" key="5">
    <source>
        <dbReference type="Proteomes" id="UP000464787"/>
    </source>
</evidence>
<accession>A0A857JBC8</accession>
<keyword evidence="2" id="KW-0560">Oxidoreductase</keyword>
<keyword evidence="5" id="KW-1185">Reference proteome</keyword>
<dbReference type="InterPro" id="IPR020843">
    <property type="entry name" value="ER"/>
</dbReference>
<dbReference type="Proteomes" id="UP000464787">
    <property type="component" value="Chromosome"/>
</dbReference>
<dbReference type="InterPro" id="IPR013149">
    <property type="entry name" value="ADH-like_C"/>
</dbReference>
<dbReference type="SUPFAM" id="SSF50129">
    <property type="entry name" value="GroES-like"/>
    <property type="match status" value="1"/>
</dbReference>
<dbReference type="PANTHER" id="PTHR48106:SF17">
    <property type="entry name" value="ENOYL REDUCTASE (ER) DOMAIN-CONTAINING PROTEIN"/>
    <property type="match status" value="1"/>
</dbReference>
<dbReference type="SMART" id="SM00829">
    <property type="entry name" value="PKS_ER"/>
    <property type="match status" value="1"/>
</dbReference>
<dbReference type="RefSeq" id="WP_160555133.1">
    <property type="nucleotide sequence ID" value="NZ_CP047650.1"/>
</dbReference>
<evidence type="ECO:0000256" key="2">
    <source>
        <dbReference type="ARBA" id="ARBA00023002"/>
    </source>
</evidence>
<keyword evidence="1" id="KW-0521">NADP</keyword>
<evidence type="ECO:0000259" key="3">
    <source>
        <dbReference type="SMART" id="SM00829"/>
    </source>
</evidence>
<organism evidence="4 5">
    <name type="scientific">Xylophilus rhododendri</name>
    <dbReference type="NCBI Taxonomy" id="2697032"/>
    <lineage>
        <taxon>Bacteria</taxon>
        <taxon>Pseudomonadati</taxon>
        <taxon>Pseudomonadota</taxon>
        <taxon>Betaproteobacteria</taxon>
        <taxon>Burkholderiales</taxon>
        <taxon>Xylophilus</taxon>
    </lineage>
</organism>
<dbReference type="Pfam" id="PF08240">
    <property type="entry name" value="ADH_N"/>
    <property type="match status" value="1"/>
</dbReference>
<dbReference type="PANTHER" id="PTHR48106">
    <property type="entry name" value="QUINONE OXIDOREDUCTASE PIG3-RELATED"/>
    <property type="match status" value="1"/>
</dbReference>
<dbReference type="SUPFAM" id="SSF51735">
    <property type="entry name" value="NAD(P)-binding Rossmann-fold domains"/>
    <property type="match status" value="1"/>
</dbReference>
<dbReference type="Gene3D" id="3.40.50.720">
    <property type="entry name" value="NAD(P)-binding Rossmann-like Domain"/>
    <property type="match status" value="1"/>
</dbReference>
<proteinExistence type="predicted"/>
<dbReference type="EMBL" id="CP047650">
    <property type="protein sequence ID" value="QHJ01325.1"/>
    <property type="molecule type" value="Genomic_DNA"/>
</dbReference>
<dbReference type="GO" id="GO:0016651">
    <property type="term" value="F:oxidoreductase activity, acting on NAD(P)H"/>
    <property type="evidence" value="ECO:0007669"/>
    <property type="project" value="TreeGrafter"/>
</dbReference>
<name>A0A857JBC8_9BURK</name>
<dbReference type="Pfam" id="PF00107">
    <property type="entry name" value="ADH_zinc_N"/>
    <property type="match status" value="1"/>
</dbReference>
<evidence type="ECO:0000313" key="4">
    <source>
        <dbReference type="EMBL" id="QHJ01325.1"/>
    </source>
</evidence>